<feature type="domain" description="Hemerythrin-like" evidence="1">
    <location>
        <begin position="14"/>
        <end position="141"/>
    </location>
</feature>
<dbReference type="Gene3D" id="1.20.120.520">
    <property type="entry name" value="nmb1532 protein domain like"/>
    <property type="match status" value="1"/>
</dbReference>
<organism evidence="2 3">
    <name type="scientific">Yinghuangia soli</name>
    <dbReference type="NCBI Taxonomy" id="2908204"/>
    <lineage>
        <taxon>Bacteria</taxon>
        <taxon>Bacillati</taxon>
        <taxon>Actinomycetota</taxon>
        <taxon>Actinomycetes</taxon>
        <taxon>Kitasatosporales</taxon>
        <taxon>Streptomycetaceae</taxon>
        <taxon>Yinghuangia</taxon>
    </lineage>
</organism>
<reference evidence="2" key="1">
    <citation type="submission" date="2022-01" db="EMBL/GenBank/DDBJ databases">
        <title>Genome-Based Taxonomic Classification of the Phylum Actinobacteria.</title>
        <authorList>
            <person name="Gao Y."/>
        </authorList>
    </citation>
    <scope>NUCLEOTIDE SEQUENCE</scope>
    <source>
        <strain evidence="2">KLBMP 8922</strain>
    </source>
</reference>
<evidence type="ECO:0000259" key="1">
    <source>
        <dbReference type="Pfam" id="PF01814"/>
    </source>
</evidence>
<evidence type="ECO:0000313" key="2">
    <source>
        <dbReference type="EMBL" id="MCF2527963.1"/>
    </source>
</evidence>
<accession>A0AA41PY04</accession>
<proteinExistence type="predicted"/>
<keyword evidence="3" id="KW-1185">Reference proteome</keyword>
<sequence>MTAAAKTFRNDMTMMFAIHDALRRELEQILRITERADDDPRHILHAAAGWELFKHYLHIHHGAEDDVLWPAVTEALADRPDDLAVIEAMEAEHAAVDPGIAFFDAAIADPSTRPEKLAAIADRLHSGLGGHLRHEEDEALAIIDDVATPGLLARFGAEHTARLGAETPTFLPWLLDGATDSSRTAVLGQLPPPVRDLYTATWAPAYARRAIWTP</sequence>
<dbReference type="CDD" id="cd12108">
    <property type="entry name" value="Hr-like"/>
    <property type="match status" value="1"/>
</dbReference>
<dbReference type="InterPro" id="IPR012312">
    <property type="entry name" value="Hemerythrin-like"/>
</dbReference>
<dbReference type="EMBL" id="JAKFHA010000005">
    <property type="protein sequence ID" value="MCF2527963.1"/>
    <property type="molecule type" value="Genomic_DNA"/>
</dbReference>
<dbReference type="AlphaFoldDB" id="A0AA41PY04"/>
<gene>
    <name evidence="2" type="ORF">LZ495_12135</name>
</gene>
<evidence type="ECO:0000313" key="3">
    <source>
        <dbReference type="Proteomes" id="UP001165378"/>
    </source>
</evidence>
<dbReference type="Proteomes" id="UP001165378">
    <property type="component" value="Unassembled WGS sequence"/>
</dbReference>
<dbReference type="RefSeq" id="WP_235052128.1">
    <property type="nucleotide sequence ID" value="NZ_JAKFHA010000005.1"/>
</dbReference>
<protein>
    <submittedName>
        <fullName evidence="2">Hemerythrin domain-containing protein</fullName>
    </submittedName>
</protein>
<name>A0AA41PY04_9ACTN</name>
<dbReference type="Pfam" id="PF01814">
    <property type="entry name" value="Hemerythrin"/>
    <property type="match status" value="1"/>
</dbReference>
<comment type="caution">
    <text evidence="2">The sequence shown here is derived from an EMBL/GenBank/DDBJ whole genome shotgun (WGS) entry which is preliminary data.</text>
</comment>